<dbReference type="PANTHER" id="PTHR40841">
    <property type="entry name" value="SIDEROPHORE TRIACETYLFUSARININE C ESTERASE"/>
    <property type="match status" value="1"/>
</dbReference>
<dbReference type="SUPFAM" id="SSF48452">
    <property type="entry name" value="TPR-like"/>
    <property type="match status" value="1"/>
</dbReference>
<keyword evidence="3" id="KW-0802">TPR repeat</keyword>
<dbReference type="SUPFAM" id="SSF53474">
    <property type="entry name" value="alpha/beta-Hydrolases"/>
    <property type="match status" value="1"/>
</dbReference>
<keyword evidence="5" id="KW-1185">Reference proteome</keyword>
<dbReference type="InterPro" id="IPR011990">
    <property type="entry name" value="TPR-like_helical_dom_sf"/>
</dbReference>
<keyword evidence="2" id="KW-0378">Hydrolase</keyword>
<comment type="similarity">
    <text evidence="1">Belongs to the esterase D family.</text>
</comment>
<dbReference type="Proteomes" id="UP000256708">
    <property type="component" value="Unassembled WGS sequence"/>
</dbReference>
<dbReference type="PROSITE" id="PS50005">
    <property type="entry name" value="TPR"/>
    <property type="match status" value="1"/>
</dbReference>
<dbReference type="EMBL" id="QRGR01000007">
    <property type="protein sequence ID" value="RDV15803.1"/>
    <property type="molecule type" value="Genomic_DNA"/>
</dbReference>
<dbReference type="Pfam" id="PF00756">
    <property type="entry name" value="Esterase"/>
    <property type="match status" value="1"/>
</dbReference>
<evidence type="ECO:0000313" key="5">
    <source>
        <dbReference type="Proteomes" id="UP000256708"/>
    </source>
</evidence>
<evidence type="ECO:0000313" key="4">
    <source>
        <dbReference type="EMBL" id="RDV15803.1"/>
    </source>
</evidence>
<protein>
    <submittedName>
        <fullName evidence="4">Uncharacterized protein</fullName>
    </submittedName>
</protein>
<name>A0A3D8LEK8_9BACT</name>
<dbReference type="InterPro" id="IPR000801">
    <property type="entry name" value="Esterase-like"/>
</dbReference>
<dbReference type="AlphaFoldDB" id="A0A3D8LEK8"/>
<gene>
    <name evidence="4" type="ORF">DXT99_07295</name>
</gene>
<dbReference type="InterPro" id="IPR029058">
    <property type="entry name" value="AB_hydrolase_fold"/>
</dbReference>
<feature type="repeat" description="TPR" evidence="3">
    <location>
        <begin position="257"/>
        <end position="290"/>
    </location>
</feature>
<evidence type="ECO:0000256" key="1">
    <source>
        <dbReference type="ARBA" id="ARBA00005622"/>
    </source>
</evidence>
<dbReference type="Gene3D" id="3.40.50.1820">
    <property type="entry name" value="alpha/beta hydrolase"/>
    <property type="match status" value="1"/>
</dbReference>
<evidence type="ECO:0000256" key="3">
    <source>
        <dbReference type="PROSITE-ProRule" id="PRU00339"/>
    </source>
</evidence>
<dbReference type="SMART" id="SM00028">
    <property type="entry name" value="TPR"/>
    <property type="match status" value="1"/>
</dbReference>
<dbReference type="InterPro" id="IPR052558">
    <property type="entry name" value="Siderophore_Hydrolase_D"/>
</dbReference>
<accession>A0A3D8LEK8</accession>
<dbReference type="PANTHER" id="PTHR40841:SF2">
    <property type="entry name" value="SIDEROPHORE-DEGRADING ESTERASE (EUROFUNG)"/>
    <property type="match status" value="1"/>
</dbReference>
<organism evidence="4 5">
    <name type="scientific">Pontibacter diazotrophicus</name>
    <dbReference type="NCBI Taxonomy" id="1400979"/>
    <lineage>
        <taxon>Bacteria</taxon>
        <taxon>Pseudomonadati</taxon>
        <taxon>Bacteroidota</taxon>
        <taxon>Cytophagia</taxon>
        <taxon>Cytophagales</taxon>
        <taxon>Hymenobacteraceae</taxon>
        <taxon>Pontibacter</taxon>
    </lineage>
</organism>
<dbReference type="InterPro" id="IPR019734">
    <property type="entry name" value="TPR_rpt"/>
</dbReference>
<evidence type="ECO:0000256" key="2">
    <source>
        <dbReference type="ARBA" id="ARBA00022801"/>
    </source>
</evidence>
<proteinExistence type="inferred from homology"/>
<dbReference type="GO" id="GO:0016788">
    <property type="term" value="F:hydrolase activity, acting on ester bonds"/>
    <property type="evidence" value="ECO:0007669"/>
    <property type="project" value="TreeGrafter"/>
</dbReference>
<comment type="caution">
    <text evidence="4">The sequence shown here is derived from an EMBL/GenBank/DDBJ whole genome shotgun (WGS) entry which is preliminary data.</text>
</comment>
<sequence length="301" mass="34761">MIVVAVVNTNRTRDFTPTNSTKDWNGNEQRYLRESGGGKEFTSFLEKELVPYIDSKYPTEQYRMLVGHSFGGLLVVNTLVEQPSLFNAYVAIDPSLWWDEKVVLKKAATAIQKDRIGDRKLFLAVADTVLASDNVTHSRANIAFAKMLEGQESTSLTWKYYKGENHFTVPLVAENDALRRLLEYEPLPIPEEGVESHAFHADFVRQHYTRISDKVGYRMLPPEDMIFSFALACFYRKMPEKEYGFLKLNMESYSNSYNVYKSLGQYYEKLGDKVKAIYFYEKAITIKENPETMDKLAKLRQ</sequence>
<reference evidence="5" key="1">
    <citation type="submission" date="2018-08" db="EMBL/GenBank/DDBJ databases">
        <authorList>
            <person name="Liu Z.-W."/>
            <person name="Du Z.-J."/>
        </authorList>
    </citation>
    <scope>NUCLEOTIDE SEQUENCE [LARGE SCALE GENOMIC DNA]</scope>
    <source>
        <strain evidence="5">H4X</strain>
    </source>
</reference>